<dbReference type="EMBL" id="JBHSOG010000068">
    <property type="protein sequence ID" value="MFC5770965.1"/>
    <property type="molecule type" value="Genomic_DNA"/>
</dbReference>
<evidence type="ECO:0008006" key="3">
    <source>
        <dbReference type="Google" id="ProtNLM"/>
    </source>
</evidence>
<evidence type="ECO:0000313" key="2">
    <source>
        <dbReference type="Proteomes" id="UP001595974"/>
    </source>
</evidence>
<organism evidence="1 2">
    <name type="scientific">Thauera sinica</name>
    <dbReference type="NCBI Taxonomy" id="2665146"/>
    <lineage>
        <taxon>Bacteria</taxon>
        <taxon>Pseudomonadati</taxon>
        <taxon>Pseudomonadota</taxon>
        <taxon>Betaproteobacteria</taxon>
        <taxon>Rhodocyclales</taxon>
        <taxon>Zoogloeaceae</taxon>
        <taxon>Thauera</taxon>
    </lineage>
</organism>
<dbReference type="RefSeq" id="WP_096452943.1">
    <property type="nucleotide sequence ID" value="NZ_JBHSOG010000068.1"/>
</dbReference>
<sequence length="259" mass="28399">MQKQLIERFAPVIRTLSAAELDGAQGLNDKLRLARDGDIEICYAPFEYINPQARVVIVGITPGRTQMLNALREARKQLDRGSDLVTTLVAAKQTGAFSGAMRPNLVNLLDRIGLNRLLKIPTCDALFGSAAHLVQTTSVLRNPVFIRGENYNGTPNMTRQPLLREQLITHFGEDAKALPSALFVPLGDKVTEALHFLADRGMMDRNRILDGLPHPSGANAERIAYFLGNKSRSALSVKTNADKLDQARAAMIQRVSAMA</sequence>
<protein>
    <recommendedName>
        <fullName evidence="3">Uracil DNA glycosylase superfamily protein</fullName>
    </recommendedName>
</protein>
<gene>
    <name evidence="1" type="ORF">ACFPTN_16415</name>
</gene>
<reference evidence="2" key="1">
    <citation type="journal article" date="2019" name="Int. J. Syst. Evol. Microbiol.">
        <title>The Global Catalogue of Microorganisms (GCM) 10K type strain sequencing project: providing services to taxonomists for standard genome sequencing and annotation.</title>
        <authorList>
            <consortium name="The Broad Institute Genomics Platform"/>
            <consortium name="The Broad Institute Genome Sequencing Center for Infectious Disease"/>
            <person name="Wu L."/>
            <person name="Ma J."/>
        </authorList>
    </citation>
    <scope>NUCLEOTIDE SEQUENCE [LARGE SCALE GENOMIC DNA]</scope>
    <source>
        <strain evidence="2">SHR3</strain>
    </source>
</reference>
<proteinExistence type="predicted"/>
<comment type="caution">
    <text evidence="1">The sequence shown here is derived from an EMBL/GenBank/DDBJ whole genome shotgun (WGS) entry which is preliminary data.</text>
</comment>
<keyword evidence="2" id="KW-1185">Reference proteome</keyword>
<accession>A0ABW1AUX1</accession>
<evidence type="ECO:0000313" key="1">
    <source>
        <dbReference type="EMBL" id="MFC5770965.1"/>
    </source>
</evidence>
<name>A0ABW1AUX1_9RHOO</name>
<dbReference type="Proteomes" id="UP001595974">
    <property type="component" value="Unassembled WGS sequence"/>
</dbReference>